<dbReference type="EMBL" id="BKCG01000003">
    <property type="protein sequence ID" value="GER59538.1"/>
    <property type="molecule type" value="Genomic_DNA"/>
</dbReference>
<dbReference type="Proteomes" id="UP000326509">
    <property type="component" value="Unassembled WGS sequence"/>
</dbReference>
<dbReference type="PROSITE" id="PS51257">
    <property type="entry name" value="PROKAR_LIPOPROTEIN"/>
    <property type="match status" value="1"/>
</dbReference>
<dbReference type="AlphaFoldDB" id="A0A5J4J0P9"/>
<comment type="caution">
    <text evidence="2">The sequence shown here is derived from an EMBL/GenBank/DDBJ whole genome shotgun (WGS) entry which is preliminary data.</text>
</comment>
<sequence length="51" mass="5855">MNKVFKTLLVITVVLSVFSCANNNLKTTESTTKLRFIDEYVIPDDLIFEET</sequence>
<evidence type="ECO:0000256" key="1">
    <source>
        <dbReference type="SAM" id="SignalP"/>
    </source>
</evidence>
<keyword evidence="3" id="KW-1185">Reference proteome</keyword>
<keyword evidence="1" id="KW-0732">Signal</keyword>
<proteinExistence type="predicted"/>
<feature type="chain" id="PRO_5023916466" evidence="1">
    <location>
        <begin position="22"/>
        <end position="51"/>
    </location>
</feature>
<accession>A0A5J4J0P9</accession>
<name>A0A5J4J0P9_9FLAO</name>
<dbReference type="RefSeq" id="WP_161596078.1">
    <property type="nucleotide sequence ID" value="NZ_BKCG01000003.1"/>
</dbReference>
<evidence type="ECO:0000313" key="3">
    <source>
        <dbReference type="Proteomes" id="UP000326509"/>
    </source>
</evidence>
<protein>
    <submittedName>
        <fullName evidence="2">Uncharacterized protein</fullName>
    </submittedName>
</protein>
<evidence type="ECO:0000313" key="2">
    <source>
        <dbReference type="EMBL" id="GER59538.1"/>
    </source>
</evidence>
<reference evidence="2 3" key="1">
    <citation type="submission" date="2019-08" db="EMBL/GenBank/DDBJ databases">
        <title>Draft genome sequence of Ulvibacter marinus type strain NBRC 109484.</title>
        <authorList>
            <person name="Kawano K."/>
            <person name="Ushijima N."/>
            <person name="Kihara M."/>
            <person name="Itoh H."/>
        </authorList>
    </citation>
    <scope>NUCLEOTIDE SEQUENCE [LARGE SCALE GENOMIC DNA]</scope>
    <source>
        <strain evidence="2 3">NBRC 109484</strain>
    </source>
</reference>
<organism evidence="2 3">
    <name type="scientific">Patiriisocius marinus</name>
    <dbReference type="NCBI Taxonomy" id="1397112"/>
    <lineage>
        <taxon>Bacteria</taxon>
        <taxon>Pseudomonadati</taxon>
        <taxon>Bacteroidota</taxon>
        <taxon>Flavobacteriia</taxon>
        <taxon>Flavobacteriales</taxon>
        <taxon>Flavobacteriaceae</taxon>
        <taxon>Patiriisocius</taxon>
    </lineage>
</organism>
<feature type="signal peptide" evidence="1">
    <location>
        <begin position="1"/>
        <end position="21"/>
    </location>
</feature>
<gene>
    <name evidence="2" type="ORF">ULMA_16460</name>
</gene>